<evidence type="ECO:0000313" key="1">
    <source>
        <dbReference type="EMBL" id="NLJ18339.1"/>
    </source>
</evidence>
<proteinExistence type="predicted"/>
<name>A0A7X8GZZ6_9LACT</name>
<protein>
    <submittedName>
        <fullName evidence="1">Uncharacterized protein</fullName>
    </submittedName>
</protein>
<evidence type="ECO:0000313" key="2">
    <source>
        <dbReference type="Proteomes" id="UP000541058"/>
    </source>
</evidence>
<sequence>MKYFNELSYNGVKVSIDNLVMEYKISYGKGSFDSEYILKAISGCSYDFQHWTSNKLGSCREQFIFKCSNGNTFWVGVGMNTISGVKHVVRIDYNPNKVYDTLELDFILSTLTNYTVRCDCIRFDLAFDFPIPRKLAFLVKDKRKYEAHSNNCKYLETEYLGARSAPGRVKLYDKTAESNLNYPCTRLEITLDGSLDIARQLLTYFPLVYVLDDFVNLDFSTLNLNDTELFILEKLLNKPSDIKRLGRAMRKKIEPVLLRYTNSITFDVKFRSDVACYATDSVRYFCEPYTVKFKHDVFFLASPQSKKENATVIGEPF</sequence>
<reference evidence="1 2" key="1">
    <citation type="journal article" date="2020" name="Biotechnol. Biofuels">
        <title>New insights from the biogas microbiome by comprehensive genome-resolved metagenomics of nearly 1600 species originating from multiple anaerobic digesters.</title>
        <authorList>
            <person name="Campanaro S."/>
            <person name="Treu L."/>
            <person name="Rodriguez-R L.M."/>
            <person name="Kovalovszki A."/>
            <person name="Ziels R.M."/>
            <person name="Maus I."/>
            <person name="Zhu X."/>
            <person name="Kougias P.G."/>
            <person name="Basile A."/>
            <person name="Luo G."/>
            <person name="Schluter A."/>
            <person name="Konstantinidis K.T."/>
            <person name="Angelidaki I."/>
        </authorList>
    </citation>
    <scope>NUCLEOTIDE SEQUENCE [LARGE SCALE GENOMIC DNA]</scope>
    <source>
        <strain evidence="1">AS23ysBPME_34</strain>
    </source>
</reference>
<dbReference type="AlphaFoldDB" id="A0A7X8GZZ6"/>
<organism evidence="1 2">
    <name type="scientific">Globicatella sulfidifaciens</name>
    <dbReference type="NCBI Taxonomy" id="136093"/>
    <lineage>
        <taxon>Bacteria</taxon>
        <taxon>Bacillati</taxon>
        <taxon>Bacillota</taxon>
        <taxon>Bacilli</taxon>
        <taxon>Lactobacillales</taxon>
        <taxon>Aerococcaceae</taxon>
        <taxon>Globicatella</taxon>
    </lineage>
</organism>
<accession>A0A7X8GZZ6</accession>
<dbReference type="Proteomes" id="UP000541058">
    <property type="component" value="Unassembled WGS sequence"/>
</dbReference>
<gene>
    <name evidence="1" type="ORF">GX355_05710</name>
</gene>
<dbReference type="RefSeq" id="WP_276648025.1">
    <property type="nucleotide sequence ID" value="NZ_JAAYSM010000180.1"/>
</dbReference>
<comment type="caution">
    <text evidence="1">The sequence shown here is derived from an EMBL/GenBank/DDBJ whole genome shotgun (WGS) entry which is preliminary data.</text>
</comment>
<dbReference type="EMBL" id="JAAYSM010000180">
    <property type="protein sequence ID" value="NLJ18339.1"/>
    <property type="molecule type" value="Genomic_DNA"/>
</dbReference>